<dbReference type="PRINTS" id="PR00385">
    <property type="entry name" value="P450"/>
</dbReference>
<sequence>MELLYVFLSIISIIWISKTLFNKKKNLPPSPFPCLPIIGHLYLVKSPLYRSLGKISDRYGPMLRLQFGTRPFFLVSSPAAIEECLTTNDINFANRPHFLAGKYLGYNYTSLFWSDYGDHWRGLRRIATVELLSSHRLQTLNAIRAEEVQLLVKRVHQSAMKDGTVEMKSMFFELMLNVLMMMIAGKRYYGDSSADMDEAQSFKKLVKESFLVMESTDVSNYIPWLKWVVGNEMEKKMAALGKRREEFMQSLIDENRRNRIMEKDDNKNHNFIEVLLKLQESQPEYYKDEIIKGLMQVLLSGGSDTSSAAMEWTLSLLLNNPETLKKAQEEIDRYIGDEDRLINESDLSKLPYLRCIINESMRMHPPGPLVFHAAEKDCTVGGYHIPGGTILLMNFWAMQNDPKNWEEPEKFKPERFVGLEGSKNVYNLLPFGAGRRSCPAENLALKVVGLAVGTLIQCFEWERTSNDMIDMSLGKGLTMTRAKPLLAKCQPRGKMSNLLSISIVKENINRYLQ</sequence>
<evidence type="ECO:0000256" key="3">
    <source>
        <dbReference type="ARBA" id="ARBA00022723"/>
    </source>
</evidence>
<dbReference type="InterPro" id="IPR001128">
    <property type="entry name" value="Cyt_P450"/>
</dbReference>
<keyword evidence="2 7" id="KW-0349">Heme</keyword>
<comment type="similarity">
    <text evidence="1 8">Belongs to the cytochrome P450 family.</text>
</comment>
<dbReference type="InterPro" id="IPR002401">
    <property type="entry name" value="Cyt_P450_E_grp-I"/>
</dbReference>
<dbReference type="GO" id="GO:0016705">
    <property type="term" value="F:oxidoreductase activity, acting on paired donors, with incorporation or reduction of molecular oxygen"/>
    <property type="evidence" value="ECO:0007669"/>
    <property type="project" value="InterPro"/>
</dbReference>
<organism evidence="9 10">
    <name type="scientific">Artemisia annua</name>
    <name type="common">Sweet wormwood</name>
    <dbReference type="NCBI Taxonomy" id="35608"/>
    <lineage>
        <taxon>Eukaryota</taxon>
        <taxon>Viridiplantae</taxon>
        <taxon>Streptophyta</taxon>
        <taxon>Embryophyta</taxon>
        <taxon>Tracheophyta</taxon>
        <taxon>Spermatophyta</taxon>
        <taxon>Magnoliopsida</taxon>
        <taxon>eudicotyledons</taxon>
        <taxon>Gunneridae</taxon>
        <taxon>Pentapetalae</taxon>
        <taxon>asterids</taxon>
        <taxon>campanulids</taxon>
        <taxon>Asterales</taxon>
        <taxon>Asteraceae</taxon>
        <taxon>Asteroideae</taxon>
        <taxon>Anthemideae</taxon>
        <taxon>Artemisiinae</taxon>
        <taxon>Artemisia</taxon>
    </lineage>
</organism>
<dbReference type="GO" id="GO:0005506">
    <property type="term" value="F:iron ion binding"/>
    <property type="evidence" value="ECO:0007669"/>
    <property type="project" value="InterPro"/>
</dbReference>
<dbReference type="PROSITE" id="PS00086">
    <property type="entry name" value="CYTOCHROME_P450"/>
    <property type="match status" value="1"/>
</dbReference>
<dbReference type="PANTHER" id="PTHR47947">
    <property type="entry name" value="CYTOCHROME P450 82C3-RELATED"/>
    <property type="match status" value="1"/>
</dbReference>
<dbReference type="Gene3D" id="1.10.630.10">
    <property type="entry name" value="Cytochrome P450"/>
    <property type="match status" value="1"/>
</dbReference>
<dbReference type="Pfam" id="PF00067">
    <property type="entry name" value="p450"/>
    <property type="match status" value="1"/>
</dbReference>
<keyword evidence="10" id="KW-1185">Reference proteome</keyword>
<dbReference type="InterPro" id="IPR017972">
    <property type="entry name" value="Cyt_P450_CS"/>
</dbReference>
<gene>
    <name evidence="9" type="ORF">CTI12_AA080090</name>
</gene>
<dbReference type="GO" id="GO:0020037">
    <property type="term" value="F:heme binding"/>
    <property type="evidence" value="ECO:0007669"/>
    <property type="project" value="InterPro"/>
</dbReference>
<dbReference type="OrthoDB" id="1055148at2759"/>
<evidence type="ECO:0000256" key="6">
    <source>
        <dbReference type="ARBA" id="ARBA00023033"/>
    </source>
</evidence>
<dbReference type="SUPFAM" id="SSF48264">
    <property type="entry name" value="Cytochrome P450"/>
    <property type="match status" value="1"/>
</dbReference>
<evidence type="ECO:0000256" key="8">
    <source>
        <dbReference type="RuleBase" id="RU000461"/>
    </source>
</evidence>
<dbReference type="Proteomes" id="UP000245207">
    <property type="component" value="Unassembled WGS sequence"/>
</dbReference>
<evidence type="ECO:0000256" key="7">
    <source>
        <dbReference type="PIRSR" id="PIRSR602401-1"/>
    </source>
</evidence>
<dbReference type="GO" id="GO:0004497">
    <property type="term" value="F:monooxygenase activity"/>
    <property type="evidence" value="ECO:0007669"/>
    <property type="project" value="UniProtKB-KW"/>
</dbReference>
<dbReference type="InterPro" id="IPR050651">
    <property type="entry name" value="Plant_Cytochrome_P450_Monoox"/>
</dbReference>
<keyword evidence="5 7" id="KW-0408">Iron</keyword>
<protein>
    <submittedName>
        <fullName evidence="9">Cytochrome P450</fullName>
    </submittedName>
</protein>
<dbReference type="EMBL" id="PKPP01000466">
    <property type="protein sequence ID" value="PWA92403.1"/>
    <property type="molecule type" value="Genomic_DNA"/>
</dbReference>
<dbReference type="CDD" id="cd20653">
    <property type="entry name" value="CYP81"/>
    <property type="match status" value="1"/>
</dbReference>
<dbReference type="PRINTS" id="PR00463">
    <property type="entry name" value="EP450I"/>
</dbReference>
<dbReference type="PANTHER" id="PTHR47947:SF3">
    <property type="entry name" value="CYTOCHROME P450 81D1-LIKE"/>
    <property type="match status" value="1"/>
</dbReference>
<accession>A0A2U1Q368</accession>
<dbReference type="STRING" id="35608.A0A2U1Q368"/>
<feature type="binding site" description="axial binding residue" evidence="7">
    <location>
        <position position="438"/>
    </location>
    <ligand>
        <name>heme</name>
        <dbReference type="ChEBI" id="CHEBI:30413"/>
    </ligand>
    <ligandPart>
        <name>Fe</name>
        <dbReference type="ChEBI" id="CHEBI:18248"/>
    </ligandPart>
</feature>
<dbReference type="InterPro" id="IPR036396">
    <property type="entry name" value="Cyt_P450_sf"/>
</dbReference>
<comment type="cofactor">
    <cofactor evidence="7">
        <name>heme</name>
        <dbReference type="ChEBI" id="CHEBI:30413"/>
    </cofactor>
</comment>
<comment type="caution">
    <text evidence="9">The sequence shown here is derived from an EMBL/GenBank/DDBJ whole genome shotgun (WGS) entry which is preliminary data.</text>
</comment>
<evidence type="ECO:0000313" key="10">
    <source>
        <dbReference type="Proteomes" id="UP000245207"/>
    </source>
</evidence>
<evidence type="ECO:0000256" key="1">
    <source>
        <dbReference type="ARBA" id="ARBA00010617"/>
    </source>
</evidence>
<evidence type="ECO:0000256" key="5">
    <source>
        <dbReference type="ARBA" id="ARBA00023004"/>
    </source>
</evidence>
<keyword evidence="3 7" id="KW-0479">Metal-binding</keyword>
<name>A0A2U1Q368_ARTAN</name>
<reference evidence="9 10" key="1">
    <citation type="journal article" date="2018" name="Mol. Plant">
        <title>The genome of Artemisia annua provides insight into the evolution of Asteraceae family and artemisinin biosynthesis.</title>
        <authorList>
            <person name="Shen Q."/>
            <person name="Zhang L."/>
            <person name="Liao Z."/>
            <person name="Wang S."/>
            <person name="Yan T."/>
            <person name="Shi P."/>
            <person name="Liu M."/>
            <person name="Fu X."/>
            <person name="Pan Q."/>
            <person name="Wang Y."/>
            <person name="Lv Z."/>
            <person name="Lu X."/>
            <person name="Zhang F."/>
            <person name="Jiang W."/>
            <person name="Ma Y."/>
            <person name="Chen M."/>
            <person name="Hao X."/>
            <person name="Li L."/>
            <person name="Tang Y."/>
            <person name="Lv G."/>
            <person name="Zhou Y."/>
            <person name="Sun X."/>
            <person name="Brodelius P.E."/>
            <person name="Rose J.K.C."/>
            <person name="Tang K."/>
        </authorList>
    </citation>
    <scope>NUCLEOTIDE SEQUENCE [LARGE SCALE GENOMIC DNA]</scope>
    <source>
        <strain evidence="10">cv. Huhao1</strain>
        <tissue evidence="9">Leaf</tissue>
    </source>
</reference>
<evidence type="ECO:0000313" key="9">
    <source>
        <dbReference type="EMBL" id="PWA92403.1"/>
    </source>
</evidence>
<dbReference type="FunFam" id="1.10.630.10:FF:000081">
    <property type="entry name" value="Cytochrome P450 CYP81N5"/>
    <property type="match status" value="1"/>
</dbReference>
<evidence type="ECO:0000256" key="2">
    <source>
        <dbReference type="ARBA" id="ARBA00022617"/>
    </source>
</evidence>
<dbReference type="AlphaFoldDB" id="A0A2U1Q368"/>
<proteinExistence type="inferred from homology"/>
<evidence type="ECO:0000256" key="4">
    <source>
        <dbReference type="ARBA" id="ARBA00023002"/>
    </source>
</evidence>
<keyword evidence="6 8" id="KW-0503">Monooxygenase</keyword>
<keyword evidence="4 8" id="KW-0560">Oxidoreductase</keyword>